<dbReference type="EMBL" id="EQ994882">
    <property type="protein sequence ID" value="EEF22342.1"/>
    <property type="molecule type" value="Genomic_DNA"/>
</dbReference>
<dbReference type="Proteomes" id="UP000008311">
    <property type="component" value="Unassembled WGS sequence"/>
</dbReference>
<dbReference type="AlphaFoldDB" id="B9TP73"/>
<reference evidence="2" key="1">
    <citation type="journal article" date="2010" name="Nat. Biotechnol.">
        <title>Draft genome sequence of the oilseed species Ricinus communis.</title>
        <authorList>
            <person name="Chan A.P."/>
            <person name="Crabtree J."/>
            <person name="Zhao Q."/>
            <person name="Lorenzi H."/>
            <person name="Orvis J."/>
            <person name="Puiu D."/>
            <person name="Melake-Berhan A."/>
            <person name="Jones K.M."/>
            <person name="Redman J."/>
            <person name="Chen G."/>
            <person name="Cahoon E.B."/>
            <person name="Gedil M."/>
            <person name="Stanke M."/>
            <person name="Haas B.J."/>
            <person name="Wortman J.R."/>
            <person name="Fraser-Liggett C.M."/>
            <person name="Ravel J."/>
            <person name="Rabinowicz P.D."/>
        </authorList>
    </citation>
    <scope>NUCLEOTIDE SEQUENCE [LARGE SCALE GENOMIC DNA]</scope>
    <source>
        <strain evidence="2">cv. Hale</strain>
    </source>
</reference>
<protein>
    <submittedName>
        <fullName evidence="1">Uncharacterized protein</fullName>
    </submittedName>
</protein>
<accession>B9TP73</accession>
<evidence type="ECO:0000313" key="2">
    <source>
        <dbReference type="Proteomes" id="UP000008311"/>
    </source>
</evidence>
<keyword evidence="2" id="KW-1185">Reference proteome</keyword>
<name>B9TP73_RICCO</name>
<dbReference type="InParanoid" id="B9TP73"/>
<gene>
    <name evidence="1" type="ORF">RCOM_2049590</name>
</gene>
<organism evidence="1 2">
    <name type="scientific">Ricinus communis</name>
    <name type="common">Castor bean</name>
    <dbReference type="NCBI Taxonomy" id="3988"/>
    <lineage>
        <taxon>Eukaryota</taxon>
        <taxon>Viridiplantae</taxon>
        <taxon>Streptophyta</taxon>
        <taxon>Embryophyta</taxon>
        <taxon>Tracheophyta</taxon>
        <taxon>Spermatophyta</taxon>
        <taxon>Magnoliopsida</taxon>
        <taxon>eudicotyledons</taxon>
        <taxon>Gunneridae</taxon>
        <taxon>Pentapetalae</taxon>
        <taxon>rosids</taxon>
        <taxon>fabids</taxon>
        <taxon>Malpighiales</taxon>
        <taxon>Euphorbiaceae</taxon>
        <taxon>Acalyphoideae</taxon>
        <taxon>Acalypheae</taxon>
        <taxon>Ricinus</taxon>
    </lineage>
</organism>
<evidence type="ECO:0000313" key="1">
    <source>
        <dbReference type="EMBL" id="EEF22342.1"/>
    </source>
</evidence>
<proteinExistence type="predicted"/>
<sequence length="206" mass="22462">MLVEVRWRGAHHRCAHAQLARDEVRLQRVGDAQRQVDALLDQVDGAVAHLQVDRRARVAPQEFADGAQQLGLRQRLRTGDAQQAPRRVSLVAERYRHAVRHLQHAAAAGQRKLAGVGQAQAAGAAVQQAGAGPCLHLRQVARDHGARHAQGLGGAYHAAALGDADKHAGGGDTVHIRPVYAINKTRLSGFSRGLRNLRWRHSYCME</sequence>